<dbReference type="PROSITE" id="PS50005">
    <property type="entry name" value="TPR"/>
    <property type="match status" value="2"/>
</dbReference>
<dbReference type="PANTHER" id="PTHR45586:SF1">
    <property type="entry name" value="LIPOPOLYSACCHARIDE ASSEMBLY PROTEIN B"/>
    <property type="match status" value="1"/>
</dbReference>
<gene>
    <name evidence="4" type="primary">prsT</name>
    <name evidence="4" type="ORF">ACG01O_12125</name>
</gene>
<evidence type="ECO:0000256" key="1">
    <source>
        <dbReference type="ARBA" id="ARBA00022737"/>
    </source>
</evidence>
<name>A0ABW7GZJ5_9BURK</name>
<evidence type="ECO:0000256" key="3">
    <source>
        <dbReference type="PROSITE-ProRule" id="PRU00339"/>
    </source>
</evidence>
<dbReference type="InterPro" id="IPR011990">
    <property type="entry name" value="TPR-like_helical_dom_sf"/>
</dbReference>
<dbReference type="EMBL" id="JBIGIB010000003">
    <property type="protein sequence ID" value="MFG6467360.1"/>
    <property type="molecule type" value="Genomic_DNA"/>
</dbReference>
<dbReference type="RefSeq" id="WP_394384871.1">
    <property type="nucleotide sequence ID" value="NZ_JBIGIB010000003.1"/>
</dbReference>
<dbReference type="SUPFAM" id="SSF48452">
    <property type="entry name" value="TPR-like"/>
    <property type="match status" value="4"/>
</dbReference>
<dbReference type="Pfam" id="PF14559">
    <property type="entry name" value="TPR_19"/>
    <property type="match status" value="3"/>
</dbReference>
<dbReference type="PANTHER" id="PTHR45586">
    <property type="entry name" value="TPR REPEAT-CONTAINING PROTEIN PA4667"/>
    <property type="match status" value="1"/>
</dbReference>
<evidence type="ECO:0000256" key="2">
    <source>
        <dbReference type="ARBA" id="ARBA00022803"/>
    </source>
</evidence>
<dbReference type="Proteomes" id="UP001606303">
    <property type="component" value="Unassembled WGS sequence"/>
</dbReference>
<dbReference type="InterPro" id="IPR019734">
    <property type="entry name" value="TPR_rpt"/>
</dbReference>
<keyword evidence="1" id="KW-0677">Repeat</keyword>
<sequence>MKSRRALALITVALLAACSQRSEQDLLTSAQKRLEQKDVNGAVIELKNLLQQTPDSAKARQMLGKALLDSGDMAGAEIELRRAWELGAPRDELAPMLAQSLLQSGQARKVIGEFGDQSLADPTAMASLQRSLALAYLSQGNAAQAKGAAARALQLQPDAEDSVVVDARVKLAGGAADDALAALDRFLQKEPKSAKAALLKAEVLISRRKVDEAEPLLRQVLALEPQSFDARGLLLRLALAEKKVDVAAKLVEEMPADVAKKPQGRYLQAQVALAKGDAAKARELALPLLKAMPNFLPLLRLASGAHQQLGELADAENLLNQAVKLAPDDLALRRQYAGLQLQRREAAKALDTLRPVLEAAKGDAETHLLAGKAHLVLGNFEAADQAFATAAKLRPEDSKAGAALALSAIARDAMAPSGANRAKADAAVQQLRDLAAKDTAGTYDLMVVNTLMRRGDLAGAAAAIDKLAPKMAGSPVPDNLRGRVALARKDTAGAQAAFEAALKADASYLPAALGLVGLEVQAGKSEAGVKRLEAFVAAQPRSAQARLALAELLNQTRAPADRITEVLAAGVREEPTDVGLRLALIDTQLRAGNAAKAGQAAQEAVAALPQNPDVLDRLARTQLLAGDKAQASKTFTQLTVLAPTRAQGWLGLAQLRVGDGDFAGAERDVKRALEAEPGSVMAQRLSIQLMLRQGRTEQGLAALRERQKANPQEAFAWVAEADVEAGRQRFDAAIAALRKATALADPGEAAPRLFAVLMAAKKRDEALAFESQWTASHPQDVLFQGAVADTLLTRGEMEPALSRYEALLKRSPDALQVINNVAWLRSKLGKGGAVELAERGLKLAADYGPLRDTYATVLAGEKQFPKALSLQRQLVADQPDQPAYRVSLAEILIQSGDKAAARTELEALAKQGSKLPQQAQVQALLKSIGG</sequence>
<dbReference type="InterPro" id="IPR014266">
    <property type="entry name" value="PEP-CTERM_TPR_PrsT"/>
</dbReference>
<keyword evidence="2 3" id="KW-0802">TPR repeat</keyword>
<proteinExistence type="predicted"/>
<feature type="repeat" description="TPR" evidence="3">
    <location>
        <begin position="364"/>
        <end position="397"/>
    </location>
</feature>
<evidence type="ECO:0000313" key="4">
    <source>
        <dbReference type="EMBL" id="MFG6467360.1"/>
    </source>
</evidence>
<dbReference type="PROSITE" id="PS51257">
    <property type="entry name" value="PROKAR_LIPOPROTEIN"/>
    <property type="match status" value="1"/>
</dbReference>
<reference evidence="4 5" key="1">
    <citation type="submission" date="2024-08" db="EMBL/GenBank/DDBJ databases">
        <authorList>
            <person name="Lu H."/>
        </authorList>
    </citation>
    <scope>NUCLEOTIDE SEQUENCE [LARGE SCALE GENOMIC DNA]</scope>
    <source>
        <strain evidence="4 5">BYS87W</strain>
    </source>
</reference>
<dbReference type="SMART" id="SM00028">
    <property type="entry name" value="TPR"/>
    <property type="match status" value="8"/>
</dbReference>
<dbReference type="Pfam" id="PF13432">
    <property type="entry name" value="TPR_16"/>
    <property type="match status" value="2"/>
</dbReference>
<dbReference type="NCBIfam" id="TIGR02917">
    <property type="entry name" value="PEP_TPR_lipo"/>
    <property type="match status" value="1"/>
</dbReference>
<protein>
    <submittedName>
        <fullName evidence="4">XrtA/PEP-CTERM system TPR-repeat protein PrsT</fullName>
    </submittedName>
</protein>
<dbReference type="InterPro" id="IPR051012">
    <property type="entry name" value="CellSynth/LPSAsmb/PSIAsmb"/>
</dbReference>
<organism evidence="4 5">
    <name type="scientific">Pelomonas baiyunensis</name>
    <dbReference type="NCBI Taxonomy" id="3299026"/>
    <lineage>
        <taxon>Bacteria</taxon>
        <taxon>Pseudomonadati</taxon>
        <taxon>Pseudomonadota</taxon>
        <taxon>Betaproteobacteria</taxon>
        <taxon>Burkholderiales</taxon>
        <taxon>Sphaerotilaceae</taxon>
        <taxon>Roseateles</taxon>
    </lineage>
</organism>
<comment type="caution">
    <text evidence="4">The sequence shown here is derived from an EMBL/GenBank/DDBJ whole genome shotgun (WGS) entry which is preliminary data.</text>
</comment>
<keyword evidence="5" id="KW-1185">Reference proteome</keyword>
<dbReference type="Gene3D" id="1.25.40.10">
    <property type="entry name" value="Tetratricopeptide repeat domain"/>
    <property type="match status" value="4"/>
</dbReference>
<evidence type="ECO:0000313" key="5">
    <source>
        <dbReference type="Proteomes" id="UP001606303"/>
    </source>
</evidence>
<feature type="repeat" description="TPR" evidence="3">
    <location>
        <begin position="126"/>
        <end position="159"/>
    </location>
</feature>
<accession>A0ABW7GZJ5</accession>
<dbReference type="Pfam" id="PF13181">
    <property type="entry name" value="TPR_8"/>
    <property type="match status" value="1"/>
</dbReference>